<organism evidence="12 13">
    <name type="scientific">Alkalibacillus salilacus</name>
    <dbReference type="NCBI Taxonomy" id="284582"/>
    <lineage>
        <taxon>Bacteria</taxon>
        <taxon>Bacillati</taxon>
        <taxon>Bacillota</taxon>
        <taxon>Bacilli</taxon>
        <taxon>Bacillales</taxon>
        <taxon>Bacillaceae</taxon>
        <taxon>Alkalibacillus</taxon>
    </lineage>
</organism>
<evidence type="ECO:0000256" key="2">
    <source>
        <dbReference type="ARBA" id="ARBA00007069"/>
    </source>
</evidence>
<dbReference type="SUPFAM" id="SSF161098">
    <property type="entry name" value="MetI-like"/>
    <property type="match status" value="1"/>
</dbReference>
<dbReference type="Proteomes" id="UP001224359">
    <property type="component" value="Unassembled WGS sequence"/>
</dbReference>
<reference evidence="12 13" key="1">
    <citation type="submission" date="2023-07" db="EMBL/GenBank/DDBJ databases">
        <title>Genomic Encyclopedia of Type Strains, Phase IV (KMG-IV): sequencing the most valuable type-strain genomes for metagenomic binning, comparative biology and taxonomic classification.</title>
        <authorList>
            <person name="Goeker M."/>
        </authorList>
    </citation>
    <scope>NUCLEOTIDE SEQUENCE [LARGE SCALE GENOMIC DNA]</scope>
    <source>
        <strain evidence="12 13">DSM 16460</strain>
    </source>
</reference>
<keyword evidence="6 9" id="KW-0812">Transmembrane</keyword>
<evidence type="ECO:0000313" key="13">
    <source>
        <dbReference type="Proteomes" id="UP001224359"/>
    </source>
</evidence>
<evidence type="ECO:0000313" key="12">
    <source>
        <dbReference type="EMBL" id="MDQ0158262.1"/>
    </source>
</evidence>
<comment type="subcellular location">
    <subcellularLocation>
        <location evidence="1 9">Cell membrane</location>
        <topology evidence="1 9">Multi-pass membrane protein</topology>
    </subcellularLocation>
</comment>
<evidence type="ECO:0000256" key="7">
    <source>
        <dbReference type="ARBA" id="ARBA00022989"/>
    </source>
</evidence>
<gene>
    <name evidence="12" type="ORF">J2S77_000212</name>
</gene>
<dbReference type="Gene3D" id="1.10.3720.10">
    <property type="entry name" value="MetI-like"/>
    <property type="match status" value="1"/>
</dbReference>
<keyword evidence="5 10" id="KW-0500">Molybdenum</keyword>
<dbReference type="Pfam" id="PF00528">
    <property type="entry name" value="BPD_transp_1"/>
    <property type="match status" value="1"/>
</dbReference>
<sequence length="218" mass="23804">MNSIDLSALWLSLQVALLATVFAFAMGTILAWWFATSNSRLARLLSILVTVPLILPPTVLGYYILVILSHQSWLTTLIGGQILFTWKAAVIVATIAALPLVIRPIQVAFESIDSELLRASELDGASKWQQLLWVIIPLSYRGIIAGVTLGFARAMGEFGATLMVAGNIPGETQTLSIAIYDAVQANRMTEANIMVVLLTVTTLLLLWFAQTKSRSKPY</sequence>
<dbReference type="InterPro" id="IPR011867">
    <property type="entry name" value="ModB_ABC"/>
</dbReference>
<feature type="transmembrane region" description="Helical" evidence="9">
    <location>
        <begin position="47"/>
        <end position="68"/>
    </location>
</feature>
<feature type="domain" description="ABC transmembrane type-1" evidence="11">
    <location>
        <begin position="9"/>
        <end position="206"/>
    </location>
</feature>
<dbReference type="PROSITE" id="PS50928">
    <property type="entry name" value="ABC_TM1"/>
    <property type="match status" value="1"/>
</dbReference>
<keyword evidence="4 10" id="KW-1003">Cell membrane</keyword>
<evidence type="ECO:0000256" key="5">
    <source>
        <dbReference type="ARBA" id="ARBA00022505"/>
    </source>
</evidence>
<dbReference type="CDD" id="cd06261">
    <property type="entry name" value="TM_PBP2"/>
    <property type="match status" value="1"/>
</dbReference>
<comment type="caution">
    <text evidence="12">The sequence shown here is derived from an EMBL/GenBank/DDBJ whole genome shotgun (WGS) entry which is preliminary data.</text>
</comment>
<evidence type="ECO:0000259" key="11">
    <source>
        <dbReference type="PROSITE" id="PS50928"/>
    </source>
</evidence>
<evidence type="ECO:0000256" key="8">
    <source>
        <dbReference type="ARBA" id="ARBA00023136"/>
    </source>
</evidence>
<evidence type="ECO:0000256" key="6">
    <source>
        <dbReference type="ARBA" id="ARBA00022692"/>
    </source>
</evidence>
<dbReference type="InterPro" id="IPR000515">
    <property type="entry name" value="MetI-like"/>
</dbReference>
<keyword evidence="3 9" id="KW-0813">Transport</keyword>
<dbReference type="PANTHER" id="PTHR30183:SF3">
    <property type="entry name" value="MOLYBDENUM TRANSPORT SYSTEM PERMEASE PROTEIN MODB"/>
    <property type="match status" value="1"/>
</dbReference>
<evidence type="ECO:0000256" key="3">
    <source>
        <dbReference type="ARBA" id="ARBA00022448"/>
    </source>
</evidence>
<comment type="similarity">
    <text evidence="2 10">Belongs to the binding-protein-dependent transport system permease family. CysTW subfamily.</text>
</comment>
<feature type="transmembrane region" description="Helical" evidence="9">
    <location>
        <begin position="12"/>
        <end position="35"/>
    </location>
</feature>
<keyword evidence="8 9" id="KW-0472">Membrane</keyword>
<proteinExistence type="inferred from homology"/>
<keyword evidence="7 9" id="KW-1133">Transmembrane helix</keyword>
<dbReference type="InterPro" id="IPR035906">
    <property type="entry name" value="MetI-like_sf"/>
</dbReference>
<dbReference type="NCBIfam" id="TIGR02141">
    <property type="entry name" value="modB_ABC"/>
    <property type="match status" value="1"/>
</dbReference>
<dbReference type="EMBL" id="JAUSTQ010000001">
    <property type="protein sequence ID" value="MDQ0158262.1"/>
    <property type="molecule type" value="Genomic_DNA"/>
</dbReference>
<feature type="transmembrane region" description="Helical" evidence="9">
    <location>
        <begin position="191"/>
        <end position="209"/>
    </location>
</feature>
<accession>A0ABT9VBD1</accession>
<evidence type="ECO:0000256" key="10">
    <source>
        <dbReference type="RuleBase" id="RU365097"/>
    </source>
</evidence>
<evidence type="ECO:0000256" key="9">
    <source>
        <dbReference type="RuleBase" id="RU363032"/>
    </source>
</evidence>
<comment type="function">
    <text evidence="10">Part of the binding-protein-dependent transport system for molybdenum; probably responsible for the translocation of the substrate across the membrane.</text>
</comment>
<evidence type="ECO:0000256" key="1">
    <source>
        <dbReference type="ARBA" id="ARBA00004651"/>
    </source>
</evidence>
<feature type="transmembrane region" description="Helical" evidence="9">
    <location>
        <begin position="130"/>
        <end position="152"/>
    </location>
</feature>
<dbReference type="RefSeq" id="WP_306973828.1">
    <property type="nucleotide sequence ID" value="NZ_JAUSTQ010000001.1"/>
</dbReference>
<feature type="transmembrane region" description="Helical" evidence="9">
    <location>
        <begin position="88"/>
        <end position="109"/>
    </location>
</feature>
<keyword evidence="13" id="KW-1185">Reference proteome</keyword>
<name>A0ABT9VBD1_9BACI</name>
<evidence type="ECO:0000256" key="4">
    <source>
        <dbReference type="ARBA" id="ARBA00022475"/>
    </source>
</evidence>
<dbReference type="PANTHER" id="PTHR30183">
    <property type="entry name" value="MOLYBDENUM TRANSPORT SYSTEM PERMEASE PROTEIN MODB"/>
    <property type="match status" value="1"/>
</dbReference>
<protein>
    <recommendedName>
        <fullName evidence="10">Molybdenum transport system permease</fullName>
    </recommendedName>
</protein>